<dbReference type="Proteomes" id="UP001484535">
    <property type="component" value="Unassembled WGS sequence"/>
</dbReference>
<dbReference type="RefSeq" id="WP_346783892.1">
    <property type="nucleotide sequence ID" value="NZ_JBDLBR010000001.1"/>
</dbReference>
<keyword evidence="2" id="KW-0963">Cytoplasm</keyword>
<comment type="caution">
    <text evidence="3">The sequence shown here is derived from an EMBL/GenBank/DDBJ whole genome shotgun (WGS) entry which is preliminary data.</text>
</comment>
<proteinExistence type="inferred from homology"/>
<evidence type="ECO:0000256" key="2">
    <source>
        <dbReference type="RuleBase" id="RU368102"/>
    </source>
</evidence>
<comment type="subcellular location">
    <subcellularLocation>
        <location evidence="2">Cytoplasm</location>
    </subcellularLocation>
</comment>
<reference evidence="3 4" key="1">
    <citation type="submission" date="2024-05" db="EMBL/GenBank/DDBJ databases">
        <authorList>
            <person name="Park S."/>
        </authorList>
    </citation>
    <scope>NUCLEOTIDE SEQUENCE [LARGE SCALE GENOMIC DNA]</scope>
    <source>
        <strain evidence="3 4">DGU5</strain>
    </source>
</reference>
<dbReference type="EC" id="2.3.1.-" evidence="2"/>
<keyword evidence="2" id="KW-0808">Transferase</keyword>
<keyword evidence="4" id="KW-1185">Reference proteome</keyword>
<comment type="similarity">
    <text evidence="1 2">Belongs to the RTX toxin acyltransferase family.</text>
</comment>
<keyword evidence="2" id="KW-0012">Acyltransferase</keyword>
<dbReference type="InterPro" id="IPR003996">
    <property type="entry name" value="RTX_toxin-activating_protC_bac"/>
</dbReference>
<keyword evidence="2" id="KW-0204">Cytolysis</keyword>
<sequence>MTAAGTTNSAYTVSHVFGEIAWLLSQSEQHRDLLVSDLVSLVMPPILNRQFHIFRKGERPVGAALWAHLSEEVEARLERSLSEPKLELAADDWKSGGRLWLIALIAPFTDRQNREAELMLADLIVGPFTGTAFRMIHRDAASGKRTALHVGEDAGGEIIRKVKEGVQPGGSGQ</sequence>
<gene>
    <name evidence="3" type="ORF">ABDJ38_04675</name>
</gene>
<accession>A0ABV0CUC5</accession>
<organism evidence="3 4">
    <name type="scientific">Aurantiacibacter flavus</name>
    <dbReference type="NCBI Taxonomy" id="3145232"/>
    <lineage>
        <taxon>Bacteria</taxon>
        <taxon>Pseudomonadati</taxon>
        <taxon>Pseudomonadota</taxon>
        <taxon>Alphaproteobacteria</taxon>
        <taxon>Sphingomonadales</taxon>
        <taxon>Erythrobacteraceae</taxon>
        <taxon>Aurantiacibacter</taxon>
    </lineage>
</organism>
<evidence type="ECO:0000256" key="1">
    <source>
        <dbReference type="ARBA" id="ARBA00005686"/>
    </source>
</evidence>
<evidence type="ECO:0000313" key="4">
    <source>
        <dbReference type="Proteomes" id="UP001484535"/>
    </source>
</evidence>
<name>A0ABV0CUC5_9SPHN</name>
<protein>
    <recommendedName>
        <fullName evidence="2">RTX toxin-activating lysine-acyltransferase</fullName>
        <ecNumber evidence="2">2.3.1.-</ecNumber>
    </recommendedName>
</protein>
<dbReference type="EMBL" id="JBDLBR010000001">
    <property type="protein sequence ID" value="MEN7536460.1"/>
    <property type="molecule type" value="Genomic_DNA"/>
</dbReference>
<evidence type="ECO:0000313" key="3">
    <source>
        <dbReference type="EMBL" id="MEN7536460.1"/>
    </source>
</evidence>
<dbReference type="Pfam" id="PF02794">
    <property type="entry name" value="HlyC"/>
    <property type="match status" value="1"/>
</dbReference>
<comment type="function">
    <text evidence="2">Involved in fatty acylation of protoxin at internal lysine residues, thereby converting it to the active toxin.</text>
</comment>